<evidence type="ECO:0000313" key="2">
    <source>
        <dbReference type="Proteomes" id="UP001320460"/>
    </source>
</evidence>
<proteinExistence type="predicted"/>
<evidence type="ECO:0000313" key="1">
    <source>
        <dbReference type="EMBL" id="BDD51356.1"/>
    </source>
</evidence>
<reference evidence="1 2" key="1">
    <citation type="submission" date="2021-12" db="EMBL/GenBank/DDBJ databases">
        <title>Complete genome sequence of Phytobacter diazotrophicus TA9734.</title>
        <authorList>
            <person name="Kubota H."/>
            <person name="Nakayama Y."/>
            <person name="Ariyoshi T."/>
        </authorList>
    </citation>
    <scope>NUCLEOTIDE SEQUENCE [LARGE SCALE GENOMIC DNA]</scope>
    <source>
        <strain evidence="1 2">TA9734</strain>
    </source>
</reference>
<accession>A0ABM7VW03</accession>
<gene>
    <name evidence="1" type="ORF">PDTA9734_28430</name>
</gene>
<organism evidence="1 2">
    <name type="scientific">Phytobacter diazotrophicus</name>
    <dbReference type="NCBI Taxonomy" id="395631"/>
    <lineage>
        <taxon>Bacteria</taxon>
        <taxon>Pseudomonadati</taxon>
        <taxon>Pseudomonadota</taxon>
        <taxon>Gammaproteobacteria</taxon>
        <taxon>Enterobacterales</taxon>
        <taxon>Enterobacteriaceae</taxon>
        <taxon>Phytobacter</taxon>
    </lineage>
</organism>
<keyword evidence="2" id="KW-1185">Reference proteome</keyword>
<dbReference type="EMBL" id="AP025334">
    <property type="protein sequence ID" value="BDD51356.1"/>
    <property type="molecule type" value="Genomic_DNA"/>
</dbReference>
<name>A0ABM7VW03_9ENTR</name>
<protein>
    <submittedName>
        <fullName evidence="1">Uncharacterized protein</fullName>
    </submittedName>
</protein>
<sequence length="54" mass="6309">MLVRGSFSLFYPGVSGGRDERMLRDNKYQKDIYNVKAHRLQDVGDKREYKGEKG</sequence>
<dbReference type="Proteomes" id="UP001320460">
    <property type="component" value="Chromosome"/>
</dbReference>